<keyword evidence="1" id="KW-0732">Signal</keyword>
<evidence type="ECO:0000313" key="2">
    <source>
        <dbReference type="EMBL" id="MBW5484665.1"/>
    </source>
</evidence>
<name>A0ABS6ZA66_9ACTN</name>
<dbReference type="EMBL" id="WTFF01000182">
    <property type="protein sequence ID" value="MBW5484665.1"/>
    <property type="molecule type" value="Genomic_DNA"/>
</dbReference>
<organism evidence="2 3">
    <name type="scientific">Streptomyces bambusae</name>
    <dbReference type="NCBI Taxonomy" id="1550616"/>
    <lineage>
        <taxon>Bacteria</taxon>
        <taxon>Bacillati</taxon>
        <taxon>Actinomycetota</taxon>
        <taxon>Actinomycetes</taxon>
        <taxon>Kitasatosporales</taxon>
        <taxon>Streptomycetaceae</taxon>
        <taxon>Streptomyces</taxon>
    </lineage>
</organism>
<feature type="chain" id="PRO_5047252365" description="Secreted protein" evidence="1">
    <location>
        <begin position="33"/>
        <end position="427"/>
    </location>
</feature>
<dbReference type="InterPro" id="IPR006311">
    <property type="entry name" value="TAT_signal"/>
</dbReference>
<dbReference type="PROSITE" id="PS51318">
    <property type="entry name" value="TAT"/>
    <property type="match status" value="1"/>
</dbReference>
<keyword evidence="3" id="KW-1185">Reference proteome</keyword>
<evidence type="ECO:0000313" key="3">
    <source>
        <dbReference type="Proteomes" id="UP000812013"/>
    </source>
</evidence>
<gene>
    <name evidence="2" type="ORF">GPJ59_22995</name>
</gene>
<dbReference type="Proteomes" id="UP000812013">
    <property type="component" value="Unassembled WGS sequence"/>
</dbReference>
<sequence length="427" mass="45697">MTMSRRLIIKGMAAAPFVAGASAALAPTVAEAATIGAGQFTLAERTSNASGRYADLVAGLAGSLRSVTVADVLANANREAGRLSSAPAGVGGFSHGFTWNRGDQDAAEWIPQGITTSADALGAGVWPAGGKRVVLVSWYFETDPDGDKTDNFPIDKGIRVSFVDHTSAAAPKYRHVLLVEPVRATGGGYTYAPIRKHAGGIMWYGNLLYVVDTYKGLRVFDLEKIFEVGTGRPDVCGRDTDGTYHAYDYRYVLPQTGAYDNTGTLLRFSAIGLDRAASPDSLTISEYAADLDNPVVDYAGTSWNGNGRTIARPKVVRWPLDHRTRKLSSTTATEAVTVKQGKIQGVVSRERKHYLSASDGPTRYGQLRAVTSAAVVPATVVRLAKGPEDLSFHSSTATDWAFRESVIWNLSEYRGSRAVYAVFADGS</sequence>
<dbReference type="RefSeq" id="WP_219669415.1">
    <property type="nucleotide sequence ID" value="NZ_WTFF01000182.1"/>
</dbReference>
<feature type="signal peptide" evidence="1">
    <location>
        <begin position="1"/>
        <end position="32"/>
    </location>
</feature>
<evidence type="ECO:0008006" key="4">
    <source>
        <dbReference type="Google" id="ProtNLM"/>
    </source>
</evidence>
<proteinExistence type="predicted"/>
<accession>A0ABS6ZA66</accession>
<protein>
    <recommendedName>
        <fullName evidence="4">Secreted protein</fullName>
    </recommendedName>
</protein>
<evidence type="ECO:0000256" key="1">
    <source>
        <dbReference type="SAM" id="SignalP"/>
    </source>
</evidence>
<comment type="caution">
    <text evidence="2">The sequence shown here is derived from an EMBL/GenBank/DDBJ whole genome shotgun (WGS) entry which is preliminary data.</text>
</comment>
<reference evidence="2 3" key="1">
    <citation type="submission" date="2019-12" db="EMBL/GenBank/DDBJ databases">
        <title>Genome sequence of Streptomyces bambusae.</title>
        <authorList>
            <person name="Bansal K."/>
            <person name="Choksket S."/>
            <person name="Korpole S."/>
            <person name="Patil P.B."/>
        </authorList>
    </citation>
    <scope>NUCLEOTIDE SEQUENCE [LARGE SCALE GENOMIC DNA]</scope>
    <source>
        <strain evidence="2 3">SK60</strain>
    </source>
</reference>